<gene>
    <name evidence="2" type="ORF">NO357_14465</name>
</gene>
<reference evidence="2" key="2">
    <citation type="submission" date="2023-02" db="EMBL/GenBank/DDBJ databases">
        <title>'Rhodoalgimonas zhirmunskyi' gen. nov., isolated from a red alga.</title>
        <authorList>
            <person name="Nedashkovskaya O.I."/>
            <person name="Otstavnykh N.Y."/>
            <person name="Bystritskaya E.P."/>
            <person name="Balabanova L.A."/>
            <person name="Isaeva M.P."/>
        </authorList>
    </citation>
    <scope>NUCLEOTIDE SEQUENCE</scope>
    <source>
        <strain evidence="2">KCTC 52189</strain>
    </source>
</reference>
<sequence length="461" mass="49394">MFGTPAQSQDRMVVWQGDGLTVRSHFQGGINLVSEGNLFWNFADTAAPGSGYDSDTNWAEFYIKPGLSFENLLDGGDVFYGKLSGVVSYTMGTDAYAAGDTGRATLEEAYLGYRTTSANGTRFDFSLGPRELKLGTGMLIANGGSSGFERGALKFGPRKAWEMAAIAKLSQGGFTGTMFYIDPNENPSSDNDNRLAGLDLRFDGAGGGYQGLTFVKVLKSGSPYVQAAAGGIGAPTILPGAREGTNALSYYGRTGKLGGGFENAFFALDMAYQWNDRVNLRAWAGRVQAGYTFTDLPWSPTLSYGFQTFSGDDPNTARLERFDPLYYEGSPSSWATGSKSSMVFINSNVKAHNLTLRLKPSPKDTITFRYAHIRANELLSPIQFGQGTRVVLANGVPLVISGVTGAHLADDFFLEYSRIINRNTFLTAGVSLSKPGTGITGAVGGSVPNWTGGFVNVVFNF</sequence>
<evidence type="ECO:0000259" key="1">
    <source>
        <dbReference type="Pfam" id="PF13372"/>
    </source>
</evidence>
<dbReference type="InterPro" id="IPR025388">
    <property type="entry name" value="Alginate_export_dom"/>
</dbReference>
<organism evidence="2 3">
    <name type="scientific">Marimonas arenosa</name>
    <dbReference type="NCBI Taxonomy" id="1795305"/>
    <lineage>
        <taxon>Bacteria</taxon>
        <taxon>Pseudomonadati</taxon>
        <taxon>Pseudomonadota</taxon>
        <taxon>Alphaproteobacteria</taxon>
        <taxon>Rhodobacterales</taxon>
        <taxon>Paracoccaceae</taxon>
        <taxon>Marimonas</taxon>
    </lineage>
</organism>
<name>A0AAE3WG76_9RHOB</name>
<evidence type="ECO:0000313" key="3">
    <source>
        <dbReference type="Proteomes" id="UP001226762"/>
    </source>
</evidence>
<dbReference type="Proteomes" id="UP001226762">
    <property type="component" value="Unassembled WGS sequence"/>
</dbReference>
<dbReference type="EMBL" id="JANHAX010000004">
    <property type="protein sequence ID" value="MDQ2091105.1"/>
    <property type="molecule type" value="Genomic_DNA"/>
</dbReference>
<comment type="caution">
    <text evidence="2">The sequence shown here is derived from an EMBL/GenBank/DDBJ whole genome shotgun (WGS) entry which is preliminary data.</text>
</comment>
<keyword evidence="3" id="KW-1185">Reference proteome</keyword>
<dbReference type="Pfam" id="PF13372">
    <property type="entry name" value="Alginate_exp"/>
    <property type="match status" value="1"/>
</dbReference>
<proteinExistence type="predicted"/>
<reference evidence="2" key="1">
    <citation type="submission" date="2022-07" db="EMBL/GenBank/DDBJ databases">
        <authorList>
            <person name="Otstavnykh N."/>
            <person name="Isaeva M."/>
            <person name="Bystritskaya E."/>
        </authorList>
    </citation>
    <scope>NUCLEOTIDE SEQUENCE</scope>
    <source>
        <strain evidence="2">KCTC 52189</strain>
    </source>
</reference>
<accession>A0AAE3WG76</accession>
<protein>
    <submittedName>
        <fullName evidence="2">Alginate export family protein</fullName>
    </submittedName>
</protein>
<dbReference type="AlphaFoldDB" id="A0AAE3WG76"/>
<evidence type="ECO:0000313" key="2">
    <source>
        <dbReference type="EMBL" id="MDQ2091105.1"/>
    </source>
</evidence>
<feature type="domain" description="Alginate export" evidence="1">
    <location>
        <begin position="256"/>
        <end position="436"/>
    </location>
</feature>